<dbReference type="NCBIfam" id="TIGR02331">
    <property type="entry name" value="rib_alpha"/>
    <property type="match status" value="1"/>
</dbReference>
<dbReference type="Proteomes" id="UP000510886">
    <property type="component" value="Chromosome"/>
</dbReference>
<evidence type="ECO:0000256" key="5">
    <source>
        <dbReference type="SAM" id="Phobius"/>
    </source>
</evidence>
<keyword evidence="5" id="KW-0472">Membrane</keyword>
<dbReference type="Pfam" id="PF00746">
    <property type="entry name" value="Gram_pos_anchor"/>
    <property type="match status" value="1"/>
</dbReference>
<accession>A0A7H9EMZ3</accession>
<dbReference type="RefSeq" id="WP_180848750.1">
    <property type="nucleotide sequence ID" value="NZ_CP047418.1"/>
</dbReference>
<evidence type="ECO:0000313" key="8">
    <source>
        <dbReference type="Proteomes" id="UP000510886"/>
    </source>
</evidence>
<dbReference type="AlphaFoldDB" id="A0A7H9EMZ3"/>
<protein>
    <submittedName>
        <fullName evidence="7">LPXTG cell wall anchor domain-containing protein</fullName>
    </submittedName>
</protein>
<evidence type="ECO:0000256" key="1">
    <source>
        <dbReference type="ARBA" id="ARBA00022512"/>
    </source>
</evidence>
<dbReference type="KEGG" id="lsw:GTO87_08255"/>
<evidence type="ECO:0000256" key="3">
    <source>
        <dbReference type="ARBA" id="ARBA00022729"/>
    </source>
</evidence>
<keyword evidence="3" id="KW-0732">Signal</keyword>
<feature type="domain" description="Gram-positive cocci surface proteins LPxTG" evidence="6">
    <location>
        <begin position="176"/>
        <end position="215"/>
    </location>
</feature>
<organism evidence="7 8">
    <name type="scientific">Ligilactobacillus saerimneri</name>
    <dbReference type="NCBI Taxonomy" id="228229"/>
    <lineage>
        <taxon>Bacteria</taxon>
        <taxon>Bacillati</taxon>
        <taxon>Bacillota</taxon>
        <taxon>Bacilli</taxon>
        <taxon>Lactobacillales</taxon>
        <taxon>Lactobacillaceae</taxon>
        <taxon>Ligilactobacillus</taxon>
    </lineage>
</organism>
<evidence type="ECO:0000256" key="4">
    <source>
        <dbReference type="ARBA" id="ARBA00023088"/>
    </source>
</evidence>
<dbReference type="PROSITE" id="PS50847">
    <property type="entry name" value="GRAM_POS_ANCHORING"/>
    <property type="match status" value="1"/>
</dbReference>
<keyword evidence="5" id="KW-1133">Transmembrane helix</keyword>
<dbReference type="InterPro" id="IPR012706">
    <property type="entry name" value="Rib_alpha_Esp_rpt"/>
</dbReference>
<sequence>MYQTPDVTKGLATSEREENKVQQLAWQAPAQIDVSLNAVGQTRAYQALVTFADGSTAVIMVPVTVIDDRTDSQKYPAQAQQRVTVFVNDHLGVQSLMINADQLPSGTQIAWRTAPDTSRPGTYPLTIVVTYPDGSQLELPVTMIVKAKATSQTAATMPPATNGPTPTGVAHRAPTLPQTGEEAESVVMTTLGLALLTALGFGSVIWKRARNDENN</sequence>
<keyword evidence="2" id="KW-0964">Secreted</keyword>
<dbReference type="Pfam" id="PF08428">
    <property type="entry name" value="Rib"/>
    <property type="match status" value="1"/>
</dbReference>
<proteinExistence type="predicted"/>
<name>A0A7H9EMZ3_9LACO</name>
<dbReference type="InterPro" id="IPR059115">
    <property type="entry name" value="Rib"/>
</dbReference>
<keyword evidence="4" id="KW-0572">Peptidoglycan-anchor</keyword>
<dbReference type="InterPro" id="IPR019931">
    <property type="entry name" value="LPXTG_anchor"/>
</dbReference>
<evidence type="ECO:0000313" key="7">
    <source>
        <dbReference type="EMBL" id="QLL78575.1"/>
    </source>
</evidence>
<feature type="transmembrane region" description="Helical" evidence="5">
    <location>
        <begin position="186"/>
        <end position="206"/>
    </location>
</feature>
<dbReference type="EMBL" id="CP047418">
    <property type="protein sequence ID" value="QLL78575.1"/>
    <property type="molecule type" value="Genomic_DNA"/>
</dbReference>
<gene>
    <name evidence="7" type="ORF">GTO87_08255</name>
</gene>
<reference evidence="7 8" key="1">
    <citation type="submission" date="2020-01" db="EMBL/GenBank/DDBJ databases">
        <title>Complete and circular genome sequences of six lactobacillus isolates from horses.</title>
        <authorList>
            <person name="Hassan H.M."/>
        </authorList>
    </citation>
    <scope>NUCLEOTIDE SEQUENCE [LARGE SCALE GENOMIC DNA]</scope>
    <source>
        <strain evidence="7 8">1A</strain>
    </source>
</reference>
<evidence type="ECO:0000256" key="2">
    <source>
        <dbReference type="ARBA" id="ARBA00022525"/>
    </source>
</evidence>
<evidence type="ECO:0000259" key="6">
    <source>
        <dbReference type="PROSITE" id="PS50847"/>
    </source>
</evidence>
<dbReference type="NCBIfam" id="TIGR01167">
    <property type="entry name" value="LPXTG_anchor"/>
    <property type="match status" value="1"/>
</dbReference>
<keyword evidence="5" id="KW-0812">Transmembrane</keyword>
<keyword evidence="1" id="KW-0134">Cell wall</keyword>